<keyword evidence="1" id="KW-0812">Transmembrane</keyword>
<feature type="transmembrane region" description="Helical" evidence="1">
    <location>
        <begin position="72"/>
        <end position="94"/>
    </location>
</feature>
<comment type="caution">
    <text evidence="2">The sequence shown here is derived from an EMBL/GenBank/DDBJ whole genome shotgun (WGS) entry which is preliminary data.</text>
</comment>
<protein>
    <submittedName>
        <fullName evidence="2">DUF1405 domain-containing protein</fullName>
    </submittedName>
</protein>
<dbReference type="Pfam" id="PF07187">
    <property type="entry name" value="DUF1405"/>
    <property type="match status" value="1"/>
</dbReference>
<dbReference type="PANTHER" id="PTHR40042">
    <property type="entry name" value="HYPOTHETICAL MEMBRANE SPANNING PROTEIN"/>
    <property type="match status" value="1"/>
</dbReference>
<dbReference type="PANTHER" id="PTHR40042:SF1">
    <property type="entry name" value="DUF1405 DOMAIN-CONTAINING PROTEIN"/>
    <property type="match status" value="1"/>
</dbReference>
<feature type="transmembrane region" description="Helical" evidence="1">
    <location>
        <begin position="42"/>
        <end position="66"/>
    </location>
</feature>
<sequence length="205" mass="23893">MNWIYTILRNRSFLILLFIINLVGTIYGYFWYEGQLSRTPAIFLPFVPDSPTASLFFTIFLAFYIFGRQVPYIEALAMVTLFKYGIWAVVMNLLTLMMNGSLSPQAYMLIASHGAMAVQGILYAPFYRFKLRHLVFAGLWTIHNDMIDYVFEMMPHYGALDQYMNEIGYFTFWLSVVSLGLAYLLVIKEKVTFKYEQSTTLNLFE</sequence>
<feature type="transmembrane region" description="Helical" evidence="1">
    <location>
        <begin position="12"/>
        <end position="30"/>
    </location>
</feature>
<name>A0ABP7VPJ5_9BACI</name>
<evidence type="ECO:0000313" key="3">
    <source>
        <dbReference type="Proteomes" id="UP001501734"/>
    </source>
</evidence>
<keyword evidence="1" id="KW-1133">Transmembrane helix</keyword>
<organism evidence="2 3">
    <name type="scientific">Amphibacillus indicireducens</name>
    <dbReference type="NCBI Taxonomy" id="1076330"/>
    <lineage>
        <taxon>Bacteria</taxon>
        <taxon>Bacillati</taxon>
        <taxon>Bacillota</taxon>
        <taxon>Bacilli</taxon>
        <taxon>Bacillales</taxon>
        <taxon>Bacillaceae</taxon>
        <taxon>Amphibacillus</taxon>
    </lineage>
</organism>
<gene>
    <name evidence="2" type="ORF">GCM10022410_16770</name>
</gene>
<dbReference type="Proteomes" id="UP001501734">
    <property type="component" value="Unassembled WGS sequence"/>
</dbReference>
<keyword evidence="3" id="KW-1185">Reference proteome</keyword>
<accession>A0ABP7VPJ5</accession>
<evidence type="ECO:0000256" key="1">
    <source>
        <dbReference type="SAM" id="Phobius"/>
    </source>
</evidence>
<feature type="transmembrane region" description="Helical" evidence="1">
    <location>
        <begin position="167"/>
        <end position="187"/>
    </location>
</feature>
<keyword evidence="1" id="KW-0472">Membrane</keyword>
<dbReference type="InterPro" id="IPR009845">
    <property type="entry name" value="DUF1405"/>
</dbReference>
<dbReference type="EMBL" id="BAABDL010000085">
    <property type="protein sequence ID" value="GAA4071762.1"/>
    <property type="molecule type" value="Genomic_DNA"/>
</dbReference>
<reference evidence="3" key="1">
    <citation type="journal article" date="2019" name="Int. J. Syst. Evol. Microbiol.">
        <title>The Global Catalogue of Microorganisms (GCM) 10K type strain sequencing project: providing services to taxonomists for standard genome sequencing and annotation.</title>
        <authorList>
            <consortium name="The Broad Institute Genomics Platform"/>
            <consortium name="The Broad Institute Genome Sequencing Center for Infectious Disease"/>
            <person name="Wu L."/>
            <person name="Ma J."/>
        </authorList>
    </citation>
    <scope>NUCLEOTIDE SEQUENCE [LARGE SCALE GENOMIC DNA]</scope>
    <source>
        <strain evidence="3">JCM 17250</strain>
    </source>
</reference>
<dbReference type="RefSeq" id="WP_344912152.1">
    <property type="nucleotide sequence ID" value="NZ_BAABDL010000085.1"/>
</dbReference>
<evidence type="ECO:0000313" key="2">
    <source>
        <dbReference type="EMBL" id="GAA4071762.1"/>
    </source>
</evidence>
<proteinExistence type="predicted"/>
<feature type="transmembrane region" description="Helical" evidence="1">
    <location>
        <begin position="106"/>
        <end position="126"/>
    </location>
</feature>